<organism evidence="1 2">
    <name type="scientific">Chitinophaga eiseniae</name>
    <dbReference type="NCBI Taxonomy" id="634771"/>
    <lineage>
        <taxon>Bacteria</taxon>
        <taxon>Pseudomonadati</taxon>
        <taxon>Bacteroidota</taxon>
        <taxon>Chitinophagia</taxon>
        <taxon>Chitinophagales</taxon>
        <taxon>Chitinophagaceae</taxon>
        <taxon>Chitinophaga</taxon>
    </lineage>
</organism>
<evidence type="ECO:0000313" key="1">
    <source>
        <dbReference type="EMBL" id="SKA32969.1"/>
    </source>
</evidence>
<gene>
    <name evidence="1" type="ORF">SAMN04488128_103746</name>
</gene>
<dbReference type="EMBL" id="FUWZ01000003">
    <property type="protein sequence ID" value="SKA32969.1"/>
    <property type="molecule type" value="Genomic_DNA"/>
</dbReference>
<name>A0A1T4SXW2_9BACT</name>
<evidence type="ECO:0000313" key="2">
    <source>
        <dbReference type="Proteomes" id="UP000190367"/>
    </source>
</evidence>
<keyword evidence="2" id="KW-1185">Reference proteome</keyword>
<dbReference type="AlphaFoldDB" id="A0A1T4SXW2"/>
<sequence length="31" mass="3806">MVNIYFYAHHTGLSGDRPWHWYARKAKRNTE</sequence>
<accession>A0A1T4SXW2</accession>
<dbReference type="Proteomes" id="UP000190367">
    <property type="component" value="Unassembled WGS sequence"/>
</dbReference>
<protein>
    <submittedName>
        <fullName evidence="1">Uncharacterized protein</fullName>
    </submittedName>
</protein>
<reference evidence="2" key="1">
    <citation type="submission" date="2017-02" db="EMBL/GenBank/DDBJ databases">
        <authorList>
            <person name="Varghese N."/>
            <person name="Submissions S."/>
        </authorList>
    </citation>
    <scope>NUCLEOTIDE SEQUENCE [LARGE SCALE GENOMIC DNA]</scope>
    <source>
        <strain evidence="2">DSM 22224</strain>
    </source>
</reference>
<proteinExistence type="predicted"/>